<dbReference type="PANTHER" id="PTHR42855:SF1">
    <property type="entry name" value="ABC TRANSPORTER DOMAIN-CONTAINING PROTEIN"/>
    <property type="match status" value="1"/>
</dbReference>
<reference evidence="5 6" key="1">
    <citation type="submission" date="2020-07" db="EMBL/GenBank/DDBJ databases">
        <title>Sequencing the genomes of 1000 actinobacteria strains.</title>
        <authorList>
            <person name="Klenk H.-P."/>
        </authorList>
    </citation>
    <scope>NUCLEOTIDE SEQUENCE [LARGE SCALE GENOMIC DNA]</scope>
    <source>
        <strain evidence="5 6">DSM 29531</strain>
    </source>
</reference>
<keyword evidence="3" id="KW-0175">Coiled coil</keyword>
<dbReference type="PANTHER" id="PTHR42855">
    <property type="entry name" value="ABC TRANSPORTER ATP-BINDING SUBUNIT"/>
    <property type="match status" value="1"/>
</dbReference>
<dbReference type="SUPFAM" id="SSF52540">
    <property type="entry name" value="P-loop containing nucleoside triphosphate hydrolases"/>
    <property type="match status" value="2"/>
</dbReference>
<dbReference type="Proteomes" id="UP000571817">
    <property type="component" value="Unassembled WGS sequence"/>
</dbReference>
<dbReference type="InterPro" id="IPR017871">
    <property type="entry name" value="ABC_transporter-like_CS"/>
</dbReference>
<evidence type="ECO:0000259" key="4">
    <source>
        <dbReference type="PROSITE" id="PS50893"/>
    </source>
</evidence>
<keyword evidence="6" id="KW-1185">Reference proteome</keyword>
<dbReference type="InterPro" id="IPR027417">
    <property type="entry name" value="P-loop_NTPase"/>
</dbReference>
<feature type="domain" description="ABC transporter" evidence="4">
    <location>
        <begin position="5"/>
        <end position="254"/>
    </location>
</feature>
<keyword evidence="1" id="KW-0547">Nucleotide-binding</keyword>
<accession>A0A853DN05</accession>
<dbReference type="RefSeq" id="WP_179483234.1">
    <property type="nucleotide sequence ID" value="NZ_JACCFW010000001.1"/>
</dbReference>
<name>A0A853DN05_9MICO</name>
<dbReference type="CDD" id="cd03221">
    <property type="entry name" value="ABCF_EF-3"/>
    <property type="match status" value="1"/>
</dbReference>
<protein>
    <submittedName>
        <fullName evidence="5">Macrolide transport system ATP-binding/permease protein</fullName>
    </submittedName>
</protein>
<dbReference type="SMART" id="SM00382">
    <property type="entry name" value="AAA"/>
    <property type="match status" value="2"/>
</dbReference>
<comment type="caution">
    <text evidence="5">The sequence shown here is derived from an EMBL/GenBank/DDBJ whole genome shotgun (WGS) entry which is preliminary data.</text>
</comment>
<dbReference type="InterPro" id="IPR003439">
    <property type="entry name" value="ABC_transporter-like_ATP-bd"/>
</dbReference>
<dbReference type="GO" id="GO:0016887">
    <property type="term" value="F:ATP hydrolysis activity"/>
    <property type="evidence" value="ECO:0007669"/>
    <property type="project" value="InterPro"/>
</dbReference>
<evidence type="ECO:0000256" key="2">
    <source>
        <dbReference type="ARBA" id="ARBA00022840"/>
    </source>
</evidence>
<dbReference type="InterPro" id="IPR051309">
    <property type="entry name" value="ABCF_ATPase"/>
</dbReference>
<proteinExistence type="predicted"/>
<dbReference type="PROSITE" id="PS00211">
    <property type="entry name" value="ABC_TRANSPORTER_1"/>
    <property type="match status" value="1"/>
</dbReference>
<keyword evidence="2 5" id="KW-0067">ATP-binding</keyword>
<organism evidence="5 6">
    <name type="scientific">Allobranchiibius huperziae</name>
    <dbReference type="NCBI Taxonomy" id="1874116"/>
    <lineage>
        <taxon>Bacteria</taxon>
        <taxon>Bacillati</taxon>
        <taxon>Actinomycetota</taxon>
        <taxon>Actinomycetes</taxon>
        <taxon>Micrococcales</taxon>
        <taxon>Dermacoccaceae</taxon>
        <taxon>Allobranchiibius</taxon>
    </lineage>
</organism>
<dbReference type="EMBL" id="JACCFW010000001">
    <property type="protein sequence ID" value="NYJ76141.1"/>
    <property type="molecule type" value="Genomic_DNA"/>
</dbReference>
<dbReference type="Gene3D" id="3.40.50.300">
    <property type="entry name" value="P-loop containing nucleotide triphosphate hydrolases"/>
    <property type="match status" value="2"/>
</dbReference>
<evidence type="ECO:0000256" key="1">
    <source>
        <dbReference type="ARBA" id="ARBA00022741"/>
    </source>
</evidence>
<sequence length="526" mass="56724">MASPLLLNDIVKTYPDRVVLPGITASVPPGARVGLIGENGSGKSTLLRIAAGADDDFAGSVQRPADLGFLAQDTGLPPDARVGEVLHEALAPLHRGVAELQAAAEGLSGKDPVTAAAYDEALAWVRSHDAWDADRRATLAAARLGLAAIDPGRAVGSLSGGQRTRLALAALLTRRPDALLLDEPTNHLDDKGLAFLQSQLREAAGAVLVASHDRVFLDAVCTSTLDLDPSHFGTDGEGGRMHAGDYTAYRSLQRAARIRWQERYEAQQEELRGLRQAARTVEADVAHDRGPRDGDKFIYGFKGARVQATVSRRRQQAERRIESLERERIPKPPLPIRFAGRFDTTTAGRVRLRDVTVRGRLHIARLDVDPGGKLLVSGRNGAGKSTLLAVLAGTIPADQGVVDVHAARIGLLAQDVSLPDPDLTPLQMYETQEPSIPLRDLGLLHPRLLNVPLLTLSIGQVRRVELAGLIATQPDLLLLDEPTNHLSLQLVDDLESALQDTPATVVLASHDRWLRARWTGRVTHLP</sequence>
<evidence type="ECO:0000313" key="5">
    <source>
        <dbReference type="EMBL" id="NYJ76141.1"/>
    </source>
</evidence>
<dbReference type="InterPro" id="IPR003593">
    <property type="entry name" value="AAA+_ATPase"/>
</dbReference>
<evidence type="ECO:0000313" key="6">
    <source>
        <dbReference type="Proteomes" id="UP000571817"/>
    </source>
</evidence>
<evidence type="ECO:0000256" key="3">
    <source>
        <dbReference type="SAM" id="Coils"/>
    </source>
</evidence>
<feature type="coiled-coil region" evidence="3">
    <location>
        <begin position="257"/>
        <end position="327"/>
    </location>
</feature>
<gene>
    <name evidence="5" type="ORF">HNR15_003104</name>
</gene>
<dbReference type="FunFam" id="3.40.50.300:FF:000011">
    <property type="entry name" value="Putative ABC transporter ATP-binding component"/>
    <property type="match status" value="1"/>
</dbReference>
<dbReference type="AlphaFoldDB" id="A0A853DN05"/>
<dbReference type="PROSITE" id="PS50893">
    <property type="entry name" value="ABC_TRANSPORTER_2"/>
    <property type="match status" value="1"/>
</dbReference>
<dbReference type="GO" id="GO:0005524">
    <property type="term" value="F:ATP binding"/>
    <property type="evidence" value="ECO:0007669"/>
    <property type="project" value="UniProtKB-KW"/>
</dbReference>
<dbReference type="Pfam" id="PF00005">
    <property type="entry name" value="ABC_tran"/>
    <property type="match status" value="2"/>
</dbReference>